<feature type="coiled-coil region" evidence="1">
    <location>
        <begin position="215"/>
        <end position="249"/>
    </location>
</feature>
<reference evidence="2 3" key="1">
    <citation type="submission" date="2019-03" db="EMBL/GenBank/DDBJ databases">
        <title>Genomic Encyclopedia of Type Strains, Phase III (KMG-III): the genomes of soil and plant-associated and newly described type strains.</title>
        <authorList>
            <person name="Whitman W."/>
        </authorList>
    </citation>
    <scope>NUCLEOTIDE SEQUENCE [LARGE SCALE GENOMIC DNA]</scope>
    <source>
        <strain evidence="2 3">CECT 7378</strain>
    </source>
</reference>
<protein>
    <recommendedName>
        <fullName evidence="4">AAA domain-containing protein</fullName>
    </recommendedName>
</protein>
<keyword evidence="3" id="KW-1185">Reference proteome</keyword>
<gene>
    <name evidence="2" type="ORF">DFP79_0929</name>
</gene>
<sequence length="585" mass="67187">MKFLKLKIDSKGREGLETEDLIFGDHFTQLHGPTGTGKTPLVRSIAYCLGCSVKFRQEVYDRCNSANLTFSVLGEIYKVKRFYIKGKKFELELTDPSGKIIPFYEEKTYSDFLFDLLGIKNRDLISNSGEKVVGYISTVLPLFYVNQDEGYSSVYKSESSFIRDQFSEMIRLSFSLPEKNSFNIKKNKIQANKKLEALDLLVSEKKNRLDILIETVGITRESSSLENEIEKLEVELERVSNVNSSSEDTLTAIDQMLHAKKTRAREVLNQLNSVKNRRYGFQQIVEDINTEIETLSLNEEARRVFMSFGDVCSSAGCQLFSKSSDSYAKNLLYLKDQIKDLKNNDIHDDSLEKSLSTELKIIEKDVVELENEKTKQIEGSKDKIDFKIISDLKLELFKLHSELFDSNKVKGSENQYIEVLNRRDEALNALEAFKTDGKVDLRLAELKKNLRLLFIDWLGQLETSNISHDVTFKNDFEPVLGEESVSQLSGSTGSRTVLAFHAALLEMAATRSPFNFLILDAPKQHETENVDLDRYMLRLKEICKEYNLQVIFSATEYEYKGDSQDVEWKPKYLVGKKEMFMRKPI</sequence>
<name>A0A4R6MI87_9GAMM</name>
<dbReference type="RefSeq" id="WP_133502744.1">
    <property type="nucleotide sequence ID" value="NZ_SNXC01000009.1"/>
</dbReference>
<accession>A0A4R6MI87</accession>
<dbReference type="InterPro" id="IPR027417">
    <property type="entry name" value="P-loop_NTPase"/>
</dbReference>
<evidence type="ECO:0000256" key="1">
    <source>
        <dbReference type="SAM" id="Coils"/>
    </source>
</evidence>
<proteinExistence type="predicted"/>
<dbReference type="OrthoDB" id="6637274at2"/>
<organism evidence="2 3">
    <name type="scientific">Marinomonas balearica</name>
    <dbReference type="NCBI Taxonomy" id="491947"/>
    <lineage>
        <taxon>Bacteria</taxon>
        <taxon>Pseudomonadati</taxon>
        <taxon>Pseudomonadota</taxon>
        <taxon>Gammaproteobacteria</taxon>
        <taxon>Oceanospirillales</taxon>
        <taxon>Oceanospirillaceae</taxon>
        <taxon>Marinomonas</taxon>
    </lineage>
</organism>
<evidence type="ECO:0000313" key="2">
    <source>
        <dbReference type="EMBL" id="TDO99919.1"/>
    </source>
</evidence>
<dbReference type="AlphaFoldDB" id="A0A4R6MI87"/>
<dbReference type="Gene3D" id="3.40.50.300">
    <property type="entry name" value="P-loop containing nucleotide triphosphate hydrolases"/>
    <property type="match status" value="1"/>
</dbReference>
<dbReference type="Proteomes" id="UP000294656">
    <property type="component" value="Unassembled WGS sequence"/>
</dbReference>
<evidence type="ECO:0000313" key="3">
    <source>
        <dbReference type="Proteomes" id="UP000294656"/>
    </source>
</evidence>
<evidence type="ECO:0008006" key="4">
    <source>
        <dbReference type="Google" id="ProtNLM"/>
    </source>
</evidence>
<comment type="caution">
    <text evidence="2">The sequence shown here is derived from an EMBL/GenBank/DDBJ whole genome shotgun (WGS) entry which is preliminary data.</text>
</comment>
<dbReference type="EMBL" id="SNXC01000009">
    <property type="protein sequence ID" value="TDO99919.1"/>
    <property type="molecule type" value="Genomic_DNA"/>
</dbReference>
<dbReference type="SUPFAM" id="SSF52540">
    <property type="entry name" value="P-loop containing nucleoside triphosphate hydrolases"/>
    <property type="match status" value="1"/>
</dbReference>
<keyword evidence="1" id="KW-0175">Coiled coil</keyword>